<proteinExistence type="predicted"/>
<dbReference type="InterPro" id="IPR043917">
    <property type="entry name" value="DUF5753"/>
</dbReference>
<reference evidence="2 3" key="1">
    <citation type="submission" date="2018-08" db="EMBL/GenBank/DDBJ databases">
        <title>Sequencing the genomes of 1000 actinobacteria strains.</title>
        <authorList>
            <person name="Klenk H.-P."/>
        </authorList>
    </citation>
    <scope>NUCLEOTIDE SEQUENCE [LARGE SCALE GENOMIC DNA]</scope>
    <source>
        <strain evidence="2 3">DSM 43927</strain>
    </source>
</reference>
<dbReference type="Pfam" id="PF19054">
    <property type="entry name" value="DUF5753"/>
    <property type="match status" value="1"/>
</dbReference>
<dbReference type="InterPro" id="IPR001387">
    <property type="entry name" value="Cro/C1-type_HTH"/>
</dbReference>
<feature type="domain" description="HTH cro/C1-type" evidence="1">
    <location>
        <begin position="19"/>
        <end position="71"/>
    </location>
</feature>
<evidence type="ECO:0000313" key="2">
    <source>
        <dbReference type="EMBL" id="REE96192.1"/>
    </source>
</evidence>
<dbReference type="OrthoDB" id="5177725at2"/>
<dbReference type="AlphaFoldDB" id="A0A3D9SJU7"/>
<organism evidence="2 3">
    <name type="scientific">Thermomonospora umbrina</name>
    <dbReference type="NCBI Taxonomy" id="111806"/>
    <lineage>
        <taxon>Bacteria</taxon>
        <taxon>Bacillati</taxon>
        <taxon>Actinomycetota</taxon>
        <taxon>Actinomycetes</taxon>
        <taxon>Streptosporangiales</taxon>
        <taxon>Thermomonosporaceae</taxon>
        <taxon>Thermomonospora</taxon>
    </lineage>
</organism>
<gene>
    <name evidence="2" type="ORF">DFJ69_1619</name>
</gene>
<dbReference type="InterPro" id="IPR010982">
    <property type="entry name" value="Lambda_DNA-bd_dom_sf"/>
</dbReference>
<dbReference type="SMART" id="SM00530">
    <property type="entry name" value="HTH_XRE"/>
    <property type="match status" value="1"/>
</dbReference>
<dbReference type="CDD" id="cd00093">
    <property type="entry name" value="HTH_XRE"/>
    <property type="match status" value="1"/>
</dbReference>
<name>A0A3D9SJU7_9ACTN</name>
<dbReference type="SUPFAM" id="SSF47413">
    <property type="entry name" value="lambda repressor-like DNA-binding domains"/>
    <property type="match status" value="1"/>
</dbReference>
<evidence type="ECO:0000259" key="1">
    <source>
        <dbReference type="PROSITE" id="PS50943"/>
    </source>
</evidence>
<dbReference type="Gene3D" id="1.10.260.40">
    <property type="entry name" value="lambda repressor-like DNA-binding domains"/>
    <property type="match status" value="1"/>
</dbReference>
<accession>A0A3D9SJU7</accession>
<dbReference type="GO" id="GO:0003677">
    <property type="term" value="F:DNA binding"/>
    <property type="evidence" value="ECO:0007669"/>
    <property type="project" value="InterPro"/>
</dbReference>
<sequence length="286" mass="31804">MPPSKKGPTLRSQWLGKHLRELREAAGLTLREAGDHVQRDQGALSRWEAGLVPVRVPDVIALLNLYGVDDLRIRDGLERLSRDIWQKGWWDDYAGEAKTRILDYAWIESRATRVKSYDAIVVNGLLQIRDYAHAVMAAAGPEDSPTTLARWWEFRSKRQQELTSEDPLRLHAIVDEAVLHRLIGGAETMGAQLAHLVAMVELPNITIQVLPFSAGAHASPSGPFTVFEMPEPYPDLAYIETQGGSVYLEADGAEKFSRAYDGLQDSALSPEESAAFIGAHLSRLRQ</sequence>
<dbReference type="Proteomes" id="UP000256661">
    <property type="component" value="Unassembled WGS sequence"/>
</dbReference>
<dbReference type="EMBL" id="QTTT01000001">
    <property type="protein sequence ID" value="REE96192.1"/>
    <property type="molecule type" value="Genomic_DNA"/>
</dbReference>
<dbReference type="RefSeq" id="WP_116021877.1">
    <property type="nucleotide sequence ID" value="NZ_QTTT01000001.1"/>
</dbReference>
<keyword evidence="3" id="KW-1185">Reference proteome</keyword>
<comment type="caution">
    <text evidence="2">The sequence shown here is derived from an EMBL/GenBank/DDBJ whole genome shotgun (WGS) entry which is preliminary data.</text>
</comment>
<dbReference type="PROSITE" id="PS50943">
    <property type="entry name" value="HTH_CROC1"/>
    <property type="match status" value="1"/>
</dbReference>
<evidence type="ECO:0000313" key="3">
    <source>
        <dbReference type="Proteomes" id="UP000256661"/>
    </source>
</evidence>
<dbReference type="Pfam" id="PF13560">
    <property type="entry name" value="HTH_31"/>
    <property type="match status" value="1"/>
</dbReference>
<protein>
    <submittedName>
        <fullName evidence="2">Helix-turn-helix protein</fullName>
    </submittedName>
</protein>